<dbReference type="OrthoDB" id="36594at10239"/>
<evidence type="ECO:0000313" key="4">
    <source>
        <dbReference type="Proteomes" id="UP000203826"/>
    </source>
</evidence>
<sequence length="142" mass="16253">MVKAKATIFQKFANNFYHPINNSKLLAGLGMIILNLFSKYVVIDLSKSQEAFIRNTLTRELLIFVVAFVGTRDLLLSLFLTGTFVILSGTVFNEKSRFCVIPEKYKYLHLEVDANRDGKITNEEIRKAQELLYKANMQGKLQ</sequence>
<keyword evidence="1" id="KW-0812">Transmembrane</keyword>
<dbReference type="KEGG" id="vg:26049193"/>
<reference evidence="3 4" key="1">
    <citation type="journal article" date="2015" name="Genome Announc.">
        <title>The 474-Kilobase-Pair Complete Genome Sequence of CeV-01B, a Virus Infecting Haptolina (Chrysochromulina) ericina (Prymnesiophyceae).</title>
        <authorList>
            <person name="Gallot-Lavallee L."/>
            <person name="Pagarete A."/>
            <person name="Legendre M."/>
            <person name="Santini S."/>
            <person name="Sandaa R.A."/>
            <person name="Himmelbauer H."/>
            <person name="Ogata H."/>
            <person name="Bratbak G."/>
            <person name="Claverie J.M."/>
        </authorList>
    </citation>
    <scope>NUCLEOTIDE SEQUENCE [LARGE SCALE GENOMIC DNA]</scope>
    <source>
        <strain evidence="3">CeV-01B</strain>
    </source>
</reference>
<keyword evidence="1" id="KW-1133">Transmembrane helix</keyword>
<dbReference type="InterPro" id="IPR002048">
    <property type="entry name" value="EF_hand_dom"/>
</dbReference>
<keyword evidence="4" id="KW-1185">Reference proteome</keyword>
<dbReference type="GO" id="GO:0005509">
    <property type="term" value="F:calcium ion binding"/>
    <property type="evidence" value="ECO:0007669"/>
    <property type="project" value="InterPro"/>
</dbReference>
<name>A0A0N9QXJ3_9VIRU</name>
<dbReference type="InterPro" id="IPR018247">
    <property type="entry name" value="EF_Hand_1_Ca_BS"/>
</dbReference>
<evidence type="ECO:0000256" key="1">
    <source>
        <dbReference type="SAM" id="Phobius"/>
    </source>
</evidence>
<accession>A0A0N9QXJ3</accession>
<dbReference type="Proteomes" id="UP000203826">
    <property type="component" value="Segment"/>
</dbReference>
<dbReference type="PROSITE" id="PS00018">
    <property type="entry name" value="EF_HAND_1"/>
    <property type="match status" value="1"/>
</dbReference>
<protein>
    <recommendedName>
        <fullName evidence="2">EF-hand domain-containing protein</fullName>
    </recommendedName>
</protein>
<dbReference type="PROSITE" id="PS50222">
    <property type="entry name" value="EF_HAND_2"/>
    <property type="match status" value="1"/>
</dbReference>
<feature type="domain" description="EF-hand" evidence="2">
    <location>
        <begin position="100"/>
        <end position="135"/>
    </location>
</feature>
<keyword evidence="1" id="KW-0472">Membrane</keyword>
<dbReference type="EMBL" id="KT820662">
    <property type="protein sequence ID" value="ALH23232.1"/>
    <property type="molecule type" value="Genomic_DNA"/>
</dbReference>
<organism evidence="3 4">
    <name type="scientific">Chrysochromulina ericina virus CeV-01B</name>
    <dbReference type="NCBI Taxonomy" id="3070830"/>
    <lineage>
        <taxon>Viruses</taxon>
        <taxon>Varidnaviria</taxon>
        <taxon>Bamfordvirae</taxon>
        <taxon>Nucleocytoviricota</taxon>
        <taxon>Megaviricetes</taxon>
        <taxon>Imitervirales</taxon>
        <taxon>Mesomimiviridae</taxon>
        <taxon>Tethysvirus</taxon>
        <taxon>Tethysvirus raunefjordenense</taxon>
    </lineage>
</organism>
<gene>
    <name evidence="3" type="ORF">ceV_326</name>
</gene>
<proteinExistence type="predicted"/>
<feature type="transmembrane region" description="Helical" evidence="1">
    <location>
        <begin position="25"/>
        <end position="43"/>
    </location>
</feature>
<evidence type="ECO:0000313" key="3">
    <source>
        <dbReference type="EMBL" id="ALH23232.1"/>
    </source>
</evidence>
<feature type="transmembrane region" description="Helical" evidence="1">
    <location>
        <begin position="63"/>
        <end position="87"/>
    </location>
</feature>
<evidence type="ECO:0000259" key="2">
    <source>
        <dbReference type="PROSITE" id="PS50222"/>
    </source>
</evidence>